<dbReference type="Gene3D" id="3.30.450.20">
    <property type="entry name" value="PAS domain"/>
    <property type="match status" value="2"/>
</dbReference>
<feature type="domain" description="PAS" evidence="1">
    <location>
        <begin position="7"/>
        <end position="77"/>
    </location>
</feature>
<dbReference type="SUPFAM" id="SSF55785">
    <property type="entry name" value="PYP-like sensor domain (PAS domain)"/>
    <property type="match status" value="2"/>
</dbReference>
<dbReference type="NCBIfam" id="TIGR00229">
    <property type="entry name" value="sensory_box"/>
    <property type="match status" value="2"/>
</dbReference>
<dbReference type="InterPro" id="IPR001610">
    <property type="entry name" value="PAC"/>
</dbReference>
<dbReference type="InterPro" id="IPR043128">
    <property type="entry name" value="Rev_trsase/Diguanyl_cyclase"/>
</dbReference>
<dbReference type="SMART" id="SM00091">
    <property type="entry name" value="PAS"/>
    <property type="match status" value="2"/>
</dbReference>
<dbReference type="CDD" id="cd01948">
    <property type="entry name" value="EAL"/>
    <property type="match status" value="1"/>
</dbReference>
<organism evidence="4 5">
    <name type="scientific">Solibacillus isronensis B3W22</name>
    <dbReference type="NCBI Taxonomy" id="1224748"/>
    <lineage>
        <taxon>Bacteria</taxon>
        <taxon>Bacillati</taxon>
        <taxon>Bacillota</taxon>
        <taxon>Bacilli</taxon>
        <taxon>Bacillales</taxon>
        <taxon>Caryophanaceae</taxon>
        <taxon>Solibacillus</taxon>
    </lineage>
</organism>
<dbReference type="CDD" id="cd00130">
    <property type="entry name" value="PAS"/>
    <property type="match status" value="2"/>
</dbReference>
<dbReference type="Pfam" id="PF07238">
    <property type="entry name" value="PilZ"/>
    <property type="match status" value="1"/>
</dbReference>
<proteinExistence type="predicted"/>
<dbReference type="NCBIfam" id="TIGR00254">
    <property type="entry name" value="GGDEF"/>
    <property type="match status" value="1"/>
</dbReference>
<comment type="caution">
    <text evidence="4">The sequence shown here is derived from an EMBL/GenBank/DDBJ whole genome shotgun (WGS) entry which is preliminary data.</text>
</comment>
<dbReference type="RefSeq" id="WP_008407163.1">
    <property type="nucleotide sequence ID" value="NZ_AMCK01000014.1"/>
</dbReference>
<dbReference type="Gene3D" id="3.20.20.450">
    <property type="entry name" value="EAL domain"/>
    <property type="match status" value="1"/>
</dbReference>
<dbReference type="GO" id="GO:0071111">
    <property type="term" value="F:cyclic-guanylate-specific phosphodiesterase activity"/>
    <property type="evidence" value="ECO:0007669"/>
    <property type="project" value="UniProtKB-EC"/>
</dbReference>
<dbReference type="EC" id="3.1.4.52" evidence="4"/>
<reference evidence="4 5" key="1">
    <citation type="journal article" date="2012" name="J. Bacteriol.">
        <title>Draft Genome Sequence of Bacillus isronensis Strain B3W22, Isolated from the Upper Atmosphere.</title>
        <authorList>
            <person name="Shivaji S."/>
            <person name="Ara S."/>
            <person name="Singh S.K."/>
            <person name="Bandi S."/>
            <person name="Singh A."/>
            <person name="Pinnaka A.K."/>
        </authorList>
    </citation>
    <scope>NUCLEOTIDE SEQUENCE [LARGE SCALE GENOMIC DNA]</scope>
    <source>
        <strain evidence="4 5">B3W22</strain>
    </source>
</reference>
<evidence type="ECO:0000313" key="5">
    <source>
        <dbReference type="Proteomes" id="UP000004738"/>
    </source>
</evidence>
<dbReference type="InterPro" id="IPR000160">
    <property type="entry name" value="GGDEF_dom"/>
</dbReference>
<dbReference type="InterPro" id="IPR009875">
    <property type="entry name" value="PilZ_domain"/>
</dbReference>
<dbReference type="PATRIC" id="fig|1224748.3.peg.2637"/>
<dbReference type="InterPro" id="IPR052155">
    <property type="entry name" value="Biofilm_reg_signaling"/>
</dbReference>
<dbReference type="SUPFAM" id="SSF141868">
    <property type="entry name" value="EAL domain-like"/>
    <property type="match status" value="1"/>
</dbReference>
<dbReference type="InterPro" id="IPR035965">
    <property type="entry name" value="PAS-like_dom_sf"/>
</dbReference>
<evidence type="ECO:0000259" key="2">
    <source>
        <dbReference type="PROSITE" id="PS50883"/>
    </source>
</evidence>
<dbReference type="InterPro" id="IPR029787">
    <property type="entry name" value="Nucleotide_cyclase"/>
</dbReference>
<dbReference type="PROSITE" id="PS50887">
    <property type="entry name" value="GGDEF"/>
    <property type="match status" value="1"/>
</dbReference>
<dbReference type="Pfam" id="PF00563">
    <property type="entry name" value="EAL"/>
    <property type="match status" value="1"/>
</dbReference>
<evidence type="ECO:0000259" key="3">
    <source>
        <dbReference type="PROSITE" id="PS50887"/>
    </source>
</evidence>
<sequence length="840" mass="96287">MNMHINKDTFYNSLFEHGPDIILFLDKESVIANANQNFYKVIGYSVEEVLHTPLTKYLAENEQKNYQNIFLEVLKGETISMDSVIIHKNGISLSTHIILIPATVEGKVTGVYGIIIDKSETIKIENSLRASEAKFKAIVEEALVGVYILKDKHLIYGNPYYHQLLGTKYPDVNFDIFNYIHPEDINELQSIFDSLPVGGNGKTHYCRVIRKNGSERKIEAHSKLIYLNREPIILGTIIDVTEREKSLEKINFLAYFDQLTKLPNRKSFEEVLDKELVIAKTLNQKLAIMYLDLDRFKYTNDTLGYRVGEELLIAISKRLQIILGDERQLFRISGEEYAIIIQDYRTLNMVFDLAKQIISSMGEEFVVEHYRLFLNTSIGISLFPNDGEDIISLMKNAAAALLNSKQEGKNTFKTYSSTMDIRTFRAFKLGSDIRFALENDQLEYYFQPKVSTENNQIIGAEALIRWNHPEWGILSPNEFLPVIEENGLIAEIDQKMNLILAKQITTWQEKGLPQITVSMNLSAKRFLDKNLVSNFQEILAETKLAPEFIEIEIIETSMLENEKIVLSTLNDLIKTGIAISLDDFGTGYSSLSYLTKFKKYIKTLKIDRSFITELSSDEENESNFITQTMIKLAERMKMSVVAEGVETLEQYHLLKQMGCKIVQGYLFSKPIPANEFEELLKHGIIDITNDINLENPTIEDKRKFFRVSLHFPLSGTMTLTRINGRTVDVGKTVVIIENIGLGGLRFITDLKLTVNPNILFEFEVYLFGETIKLLGTIVWMNENKPDIYQYGLEYAIDESRRSEITPILNKLALKLRNAPLVPDCSFVTEDRYTFIKKLRS</sequence>
<dbReference type="EMBL" id="AMCK01000014">
    <property type="protein sequence ID" value="EKB44569.1"/>
    <property type="molecule type" value="Genomic_DNA"/>
</dbReference>
<dbReference type="PROSITE" id="PS50112">
    <property type="entry name" value="PAS"/>
    <property type="match status" value="1"/>
</dbReference>
<dbReference type="SUPFAM" id="SSF55073">
    <property type="entry name" value="Nucleotide cyclase"/>
    <property type="match status" value="1"/>
</dbReference>
<dbReference type="Pfam" id="PF00990">
    <property type="entry name" value="GGDEF"/>
    <property type="match status" value="1"/>
</dbReference>
<dbReference type="SMART" id="SM00267">
    <property type="entry name" value="GGDEF"/>
    <property type="match status" value="1"/>
</dbReference>
<feature type="domain" description="GGDEF" evidence="3">
    <location>
        <begin position="284"/>
        <end position="417"/>
    </location>
</feature>
<gene>
    <name evidence="4" type="primary">gmr_3</name>
    <name evidence="4" type="ORF">B857_02671</name>
</gene>
<dbReference type="SMART" id="SM00086">
    <property type="entry name" value="PAC"/>
    <property type="match status" value="1"/>
</dbReference>
<dbReference type="Gene3D" id="3.30.70.270">
    <property type="match status" value="1"/>
</dbReference>
<dbReference type="PANTHER" id="PTHR44757">
    <property type="entry name" value="DIGUANYLATE CYCLASE DGCP"/>
    <property type="match status" value="1"/>
</dbReference>
<accession>K1LJI2</accession>
<dbReference type="Proteomes" id="UP000004738">
    <property type="component" value="Unassembled WGS sequence"/>
</dbReference>
<dbReference type="AlphaFoldDB" id="K1LJI2"/>
<evidence type="ECO:0000259" key="1">
    <source>
        <dbReference type="PROSITE" id="PS50112"/>
    </source>
</evidence>
<dbReference type="InterPro" id="IPR000014">
    <property type="entry name" value="PAS"/>
</dbReference>
<dbReference type="PROSITE" id="PS50883">
    <property type="entry name" value="EAL"/>
    <property type="match status" value="1"/>
</dbReference>
<feature type="domain" description="EAL" evidence="2">
    <location>
        <begin position="426"/>
        <end position="684"/>
    </location>
</feature>
<dbReference type="Pfam" id="PF13426">
    <property type="entry name" value="PAS_9"/>
    <property type="match status" value="1"/>
</dbReference>
<dbReference type="InterPro" id="IPR035919">
    <property type="entry name" value="EAL_sf"/>
</dbReference>
<protein>
    <submittedName>
        <fullName evidence="4">Cyclic di-GMP phosphodiesterase Gmr</fullName>
        <ecNumber evidence="4">3.1.4.52</ecNumber>
    </submittedName>
</protein>
<dbReference type="GO" id="GO:0035438">
    <property type="term" value="F:cyclic-di-GMP binding"/>
    <property type="evidence" value="ECO:0007669"/>
    <property type="project" value="InterPro"/>
</dbReference>
<dbReference type="PANTHER" id="PTHR44757:SF2">
    <property type="entry name" value="BIOFILM ARCHITECTURE MAINTENANCE PROTEIN MBAA"/>
    <property type="match status" value="1"/>
</dbReference>
<name>K1LJI2_9BACL</name>
<evidence type="ECO:0000313" key="4">
    <source>
        <dbReference type="EMBL" id="EKB44569.1"/>
    </source>
</evidence>
<dbReference type="InterPro" id="IPR001633">
    <property type="entry name" value="EAL_dom"/>
</dbReference>
<keyword evidence="5" id="KW-1185">Reference proteome</keyword>
<keyword evidence="4" id="KW-0378">Hydrolase</keyword>
<dbReference type="SMART" id="SM00052">
    <property type="entry name" value="EAL"/>
    <property type="match status" value="1"/>
</dbReference>
<dbReference type="CDD" id="cd01949">
    <property type="entry name" value="GGDEF"/>
    <property type="match status" value="1"/>
</dbReference>
<dbReference type="Pfam" id="PF13188">
    <property type="entry name" value="PAS_8"/>
    <property type="match status" value="1"/>
</dbReference>